<dbReference type="Proteomes" id="UP000001357">
    <property type="component" value="Unassembled WGS sequence"/>
</dbReference>
<accession>A9UQZ9</accession>
<dbReference type="KEGG" id="mbr:MONBRDRAFT_31051"/>
<dbReference type="PANTHER" id="PTHR11206">
    <property type="entry name" value="MULTIDRUG RESISTANCE PROTEIN"/>
    <property type="match status" value="1"/>
</dbReference>
<name>A9UQZ9_MONBE</name>
<feature type="transmembrane region" description="Helical" evidence="3">
    <location>
        <begin position="198"/>
        <end position="216"/>
    </location>
</feature>
<reference evidence="4 5" key="1">
    <citation type="journal article" date="2008" name="Nature">
        <title>The genome of the choanoflagellate Monosiga brevicollis and the origin of metazoans.</title>
        <authorList>
            <consortium name="JGI Sequencing"/>
            <person name="King N."/>
            <person name="Westbrook M.J."/>
            <person name="Young S.L."/>
            <person name="Kuo A."/>
            <person name="Abedin M."/>
            <person name="Chapman J."/>
            <person name="Fairclough S."/>
            <person name="Hellsten U."/>
            <person name="Isogai Y."/>
            <person name="Letunic I."/>
            <person name="Marr M."/>
            <person name="Pincus D."/>
            <person name="Putnam N."/>
            <person name="Rokas A."/>
            <person name="Wright K.J."/>
            <person name="Zuzow R."/>
            <person name="Dirks W."/>
            <person name="Good M."/>
            <person name="Goodstein D."/>
            <person name="Lemons D."/>
            <person name="Li W."/>
            <person name="Lyons J.B."/>
            <person name="Morris A."/>
            <person name="Nichols S."/>
            <person name="Richter D.J."/>
            <person name="Salamov A."/>
            <person name="Bork P."/>
            <person name="Lim W.A."/>
            <person name="Manning G."/>
            <person name="Miller W.T."/>
            <person name="McGinnis W."/>
            <person name="Shapiro H."/>
            <person name="Tjian R."/>
            <person name="Grigoriev I.V."/>
            <person name="Rokhsar D."/>
        </authorList>
    </citation>
    <scope>NUCLEOTIDE SEQUENCE [LARGE SCALE GENOMIC DNA]</scope>
    <source>
        <strain evidence="5">MX1 / ATCC 50154</strain>
    </source>
</reference>
<dbReference type="GeneID" id="5887539"/>
<dbReference type="Pfam" id="PF01554">
    <property type="entry name" value="MatE"/>
    <property type="match status" value="2"/>
</dbReference>
<comment type="similarity">
    <text evidence="1">Belongs to the multi antimicrobial extrusion (MATE) (TC 2.A.66.1) family.</text>
</comment>
<dbReference type="EMBL" id="CH991543">
    <property type="protein sequence ID" value="EDQ93132.1"/>
    <property type="molecule type" value="Genomic_DNA"/>
</dbReference>
<dbReference type="InterPro" id="IPR002528">
    <property type="entry name" value="MATE_fam"/>
</dbReference>
<feature type="transmembrane region" description="Helical" evidence="3">
    <location>
        <begin position="61"/>
        <end position="81"/>
    </location>
</feature>
<evidence type="ECO:0000313" key="4">
    <source>
        <dbReference type="EMBL" id="EDQ93132.1"/>
    </source>
</evidence>
<organism evidence="4 5">
    <name type="scientific">Monosiga brevicollis</name>
    <name type="common">Choanoflagellate</name>
    <dbReference type="NCBI Taxonomy" id="81824"/>
    <lineage>
        <taxon>Eukaryota</taxon>
        <taxon>Choanoflagellata</taxon>
        <taxon>Craspedida</taxon>
        <taxon>Salpingoecidae</taxon>
        <taxon>Monosiga</taxon>
    </lineage>
</organism>
<protein>
    <recommendedName>
        <fullName evidence="6">MATE efflux family protein</fullName>
    </recommendedName>
</protein>
<dbReference type="GO" id="GO:0015297">
    <property type="term" value="F:antiporter activity"/>
    <property type="evidence" value="ECO:0007669"/>
    <property type="project" value="InterPro"/>
</dbReference>
<feature type="transmembrane region" description="Helical" evidence="3">
    <location>
        <begin position="236"/>
        <end position="255"/>
    </location>
</feature>
<keyword evidence="3" id="KW-0812">Transmembrane</keyword>
<dbReference type="GO" id="GO:0042910">
    <property type="term" value="F:xenobiotic transmembrane transporter activity"/>
    <property type="evidence" value="ECO:0007669"/>
    <property type="project" value="InterPro"/>
</dbReference>
<feature type="transmembrane region" description="Helical" evidence="3">
    <location>
        <begin position="276"/>
        <end position="297"/>
    </location>
</feature>
<dbReference type="STRING" id="81824.A9UQZ9"/>
<keyword evidence="5" id="KW-1185">Reference proteome</keyword>
<dbReference type="eggNOG" id="KOG1347">
    <property type="taxonomic scope" value="Eukaryota"/>
</dbReference>
<evidence type="ECO:0000256" key="1">
    <source>
        <dbReference type="ARBA" id="ARBA00010199"/>
    </source>
</evidence>
<evidence type="ECO:0000256" key="2">
    <source>
        <dbReference type="SAM" id="MobiDB-lite"/>
    </source>
</evidence>
<keyword evidence="3" id="KW-0472">Membrane</keyword>
<dbReference type="GO" id="GO:0022857">
    <property type="term" value="F:transmembrane transporter activity"/>
    <property type="evidence" value="ECO:0000318"/>
    <property type="project" value="GO_Central"/>
</dbReference>
<keyword evidence="3" id="KW-1133">Transmembrane helix</keyword>
<dbReference type="RefSeq" id="XP_001742894.1">
    <property type="nucleotide sequence ID" value="XM_001742842.1"/>
</dbReference>
<evidence type="ECO:0000256" key="3">
    <source>
        <dbReference type="SAM" id="Phobius"/>
    </source>
</evidence>
<sequence length="438" mass="47562">MSRHDENGSPGSVGDEQTPLLADAQKSRVPSTALDEGSIESQPGSQEGGQHLSLGAETRKILGLAMPIFVSVASFVSMKLVDTATLGHVGTEFLSASSLSDICTTSTGFLMQGNVLGTFIGQAWGAKNMRLVGIWFQLSLIIVGLFAIPVVITWNLTEYILRAFREHGEIVERAAYYSHVLSASVPATIFFNQRTKRYLALYLPAILLNGSEFWRFNTIGALAASLGDDELAAFNASYKIIYLSHQFAISVGIASSIRTGIYLGAGQAHDARRSSWLGTGIASSISFTLAVFVFFFPSTFGSIFTSDENVLAIFRDIRMYLAITVCLMSASDTMESIMLAQGRGRAVAIVSTVASWAVHVPASFLLVKYWRDNMEGLYLGVAIGYAFLTVICVVLLIRSKWDELVQDAQVRSEVAVDPDTVPRARDIQGNDEAFESET</sequence>
<dbReference type="OMA" id="ASYRILW"/>
<evidence type="ECO:0008006" key="6">
    <source>
        <dbReference type="Google" id="ProtNLM"/>
    </source>
</evidence>
<feature type="transmembrane region" description="Helical" evidence="3">
    <location>
        <begin position="376"/>
        <end position="397"/>
    </location>
</feature>
<feature type="transmembrane region" description="Helical" evidence="3">
    <location>
        <begin position="317"/>
        <end position="334"/>
    </location>
</feature>
<dbReference type="AlphaFoldDB" id="A9UQZ9"/>
<feature type="transmembrane region" description="Helical" evidence="3">
    <location>
        <begin position="132"/>
        <end position="154"/>
    </location>
</feature>
<feature type="region of interest" description="Disordered" evidence="2">
    <location>
        <begin position="1"/>
        <end position="50"/>
    </location>
</feature>
<proteinExistence type="inferred from homology"/>
<gene>
    <name evidence="4" type="ORF">MONBRDRAFT_31051</name>
</gene>
<feature type="transmembrane region" description="Helical" evidence="3">
    <location>
        <begin position="346"/>
        <end position="370"/>
    </location>
</feature>
<dbReference type="GO" id="GO:0016020">
    <property type="term" value="C:membrane"/>
    <property type="evidence" value="ECO:0000318"/>
    <property type="project" value="GO_Central"/>
</dbReference>
<dbReference type="InParanoid" id="A9UQZ9"/>
<evidence type="ECO:0000313" key="5">
    <source>
        <dbReference type="Proteomes" id="UP000001357"/>
    </source>
</evidence>